<keyword evidence="1" id="KW-1133">Transmembrane helix</keyword>
<feature type="transmembrane region" description="Helical" evidence="1">
    <location>
        <begin position="285"/>
        <end position="308"/>
    </location>
</feature>
<evidence type="ECO:0000313" key="2">
    <source>
        <dbReference type="EMBL" id="KAA2261482.1"/>
    </source>
</evidence>
<dbReference type="AlphaFoldDB" id="A0A5B2XFA1"/>
<comment type="caution">
    <text evidence="2">The sequence shown here is derived from an EMBL/GenBank/DDBJ whole genome shotgun (WGS) entry which is preliminary data.</text>
</comment>
<protein>
    <submittedName>
        <fullName evidence="2">Uncharacterized protein</fullName>
    </submittedName>
</protein>
<sequence length="363" mass="37787">MVARADALRASAKLAALGRGMTFGANGNVEPGTSDRQRRWVAGYRNVVHHADSAERCVTHRSPSLLGWLRGSSVETAFAHIHEGEVQLIELLPEDQLTGHLAEVRSTVQAYLPPDDLRRLALEDWGSAAGTTAATSVPWSSLRVRPRPARVEDEHRELIATTLRAAYLYGDTEHARVRSFRNILLGAALAMGVLLIGLGLVGSRWPAAVSLCVPHAGAASGSGPQLICPTNVRYGLGNGPSGGDVFLVELMGLVGAALAGVRAISASRKVESSYSLAVAQATLKATAGATTAVIGVLLLSSGIVSSIGQLQSQAAILTYAVIFGYAQQLLTGLIDQRADAVLQAASPASPAKASTPQAPSGRG</sequence>
<keyword evidence="1" id="KW-0472">Membrane</keyword>
<dbReference type="EMBL" id="VUOB01000028">
    <property type="protein sequence ID" value="KAA2261482.1"/>
    <property type="molecule type" value="Genomic_DNA"/>
</dbReference>
<evidence type="ECO:0000313" key="3">
    <source>
        <dbReference type="Proteomes" id="UP000323454"/>
    </source>
</evidence>
<feature type="transmembrane region" description="Helical" evidence="1">
    <location>
        <begin position="314"/>
        <end position="334"/>
    </location>
</feature>
<dbReference type="RefSeq" id="WP_149850559.1">
    <property type="nucleotide sequence ID" value="NZ_VUOB01000028.1"/>
</dbReference>
<gene>
    <name evidence="2" type="ORF">F0L68_17025</name>
</gene>
<evidence type="ECO:0000256" key="1">
    <source>
        <dbReference type="SAM" id="Phobius"/>
    </source>
</evidence>
<name>A0A5B2XFA1_9PSEU</name>
<feature type="transmembrane region" description="Helical" evidence="1">
    <location>
        <begin position="245"/>
        <end position="264"/>
    </location>
</feature>
<dbReference type="OrthoDB" id="3400507at2"/>
<reference evidence="2 3" key="2">
    <citation type="submission" date="2019-09" db="EMBL/GenBank/DDBJ databases">
        <authorList>
            <person name="Jin C."/>
        </authorList>
    </citation>
    <scope>NUCLEOTIDE SEQUENCE [LARGE SCALE GENOMIC DNA]</scope>
    <source>
        <strain evidence="2 3">AN110305</strain>
    </source>
</reference>
<proteinExistence type="predicted"/>
<keyword evidence="1" id="KW-0812">Transmembrane</keyword>
<feature type="transmembrane region" description="Helical" evidence="1">
    <location>
        <begin position="183"/>
        <end position="201"/>
    </location>
</feature>
<dbReference type="Proteomes" id="UP000323454">
    <property type="component" value="Unassembled WGS sequence"/>
</dbReference>
<organism evidence="2 3">
    <name type="scientific">Solihabitans fulvus</name>
    <dbReference type="NCBI Taxonomy" id="1892852"/>
    <lineage>
        <taxon>Bacteria</taxon>
        <taxon>Bacillati</taxon>
        <taxon>Actinomycetota</taxon>
        <taxon>Actinomycetes</taxon>
        <taxon>Pseudonocardiales</taxon>
        <taxon>Pseudonocardiaceae</taxon>
        <taxon>Solihabitans</taxon>
    </lineage>
</organism>
<reference evidence="2 3" key="1">
    <citation type="submission" date="2019-09" db="EMBL/GenBank/DDBJ databases">
        <title>Goodfellowia gen. nov., a new genus of the Pseudonocardineae related to Actinoalloteichus, containing Goodfellowia coeruleoviolacea gen. nov., comb. nov. gen. nov., comb. nov.</title>
        <authorList>
            <person name="Labeda D."/>
        </authorList>
    </citation>
    <scope>NUCLEOTIDE SEQUENCE [LARGE SCALE GENOMIC DNA]</scope>
    <source>
        <strain evidence="2 3">AN110305</strain>
    </source>
</reference>
<keyword evidence="3" id="KW-1185">Reference proteome</keyword>
<accession>A0A5B2XFA1</accession>